<evidence type="ECO:0000256" key="2">
    <source>
        <dbReference type="ARBA" id="ARBA00022857"/>
    </source>
</evidence>
<evidence type="ECO:0000256" key="3">
    <source>
        <dbReference type="ARBA" id="ARBA00022955"/>
    </source>
</evidence>
<comment type="caution">
    <text evidence="7">The sequence shown here is derived from an EMBL/GenBank/DDBJ whole genome shotgun (WGS) entry which is preliminary data.</text>
</comment>
<dbReference type="Proteomes" id="UP001556367">
    <property type="component" value="Unassembled WGS sequence"/>
</dbReference>
<dbReference type="InterPro" id="IPR036291">
    <property type="entry name" value="NAD(P)-bd_dom_sf"/>
</dbReference>
<gene>
    <name evidence="7" type="ORF">HGRIS_009140</name>
</gene>
<keyword evidence="4" id="KW-0560">Oxidoreductase</keyword>
<dbReference type="SUPFAM" id="SSF51735">
    <property type="entry name" value="NAD(P)-binding Rossmann-fold domains"/>
    <property type="match status" value="1"/>
</dbReference>
<name>A0ABR3J0F7_9AGAR</name>
<dbReference type="Gene3D" id="3.40.50.720">
    <property type="entry name" value="NAD(P)-binding Rossmann-like Domain"/>
    <property type="match status" value="1"/>
</dbReference>
<keyword evidence="2" id="KW-0521">NADP</keyword>
<reference evidence="8" key="1">
    <citation type="submission" date="2024-06" db="EMBL/GenBank/DDBJ databases">
        <title>Multi-omics analyses provide insights into the biosynthesis of the anticancer antibiotic pleurotin in Hohenbuehelia grisea.</title>
        <authorList>
            <person name="Weaver J.A."/>
            <person name="Alberti F."/>
        </authorList>
    </citation>
    <scope>NUCLEOTIDE SEQUENCE [LARGE SCALE GENOMIC DNA]</scope>
    <source>
        <strain evidence="8">T-177</strain>
    </source>
</reference>
<dbReference type="EMBL" id="JASNQZ010000012">
    <property type="protein sequence ID" value="KAL0949047.1"/>
    <property type="molecule type" value="Genomic_DNA"/>
</dbReference>
<evidence type="ECO:0000256" key="4">
    <source>
        <dbReference type="ARBA" id="ARBA00023002"/>
    </source>
</evidence>
<keyword evidence="5" id="KW-0443">Lipid metabolism</keyword>
<proteinExistence type="inferred from homology"/>
<organism evidence="7 8">
    <name type="scientific">Hohenbuehelia grisea</name>
    <dbReference type="NCBI Taxonomy" id="104357"/>
    <lineage>
        <taxon>Eukaryota</taxon>
        <taxon>Fungi</taxon>
        <taxon>Dikarya</taxon>
        <taxon>Basidiomycota</taxon>
        <taxon>Agaricomycotina</taxon>
        <taxon>Agaricomycetes</taxon>
        <taxon>Agaricomycetidae</taxon>
        <taxon>Agaricales</taxon>
        <taxon>Pleurotineae</taxon>
        <taxon>Pleurotaceae</taxon>
        <taxon>Hohenbuehelia</taxon>
    </lineage>
</organism>
<dbReference type="PANTHER" id="PTHR43647:SF1">
    <property type="entry name" value="3-KETO-STEROID REDUCTASE ERG27"/>
    <property type="match status" value="1"/>
</dbReference>
<evidence type="ECO:0000313" key="8">
    <source>
        <dbReference type="Proteomes" id="UP001556367"/>
    </source>
</evidence>
<evidence type="ECO:0000256" key="6">
    <source>
        <dbReference type="ARBA" id="ARBA00023593"/>
    </source>
</evidence>
<evidence type="ECO:0000313" key="7">
    <source>
        <dbReference type="EMBL" id="KAL0949047.1"/>
    </source>
</evidence>
<sequence>MASPNPIIIVTGANGGVGFGICHRLLLQLADTTPSDSQPKFWDGLQHEVPSVEPCDGLTLIMACRSTRRAEEARSKLLRLLDARIDALSTSPEGSVHARQFRDNLRIDVLPLDLASITSVFKFANQVSRNYPYVSHLVCNAGVASFKGMNYPLLIREILRGPIHAVTYPSYYLQNTGERSIDGLGWVWQCNVFGHYALFRSLELLLKSSKCSLGARVIWMSSLEGSPEFYDSDDWQLTRTEHSYQASKYQIDLISAALDHRAVKLGEPRHVVVHPGVASTKVASALASGFLDFIKVLVFYLVRLLGSPNHPITTLKAAAPAVYAILSPLAFLPSLLLLPAAPTSKSKVVEVNAPVKYGAQTDWRGNERVSVASITDWAEHEGEASALADKFEDLYQRLKSEEGVIRIERASERM</sequence>
<evidence type="ECO:0008006" key="9">
    <source>
        <dbReference type="Google" id="ProtNLM"/>
    </source>
</evidence>
<keyword evidence="1" id="KW-0444">Lipid biosynthesis</keyword>
<protein>
    <recommendedName>
        <fullName evidence="9">3-keto sterol reductase</fullName>
    </recommendedName>
</protein>
<keyword evidence="3" id="KW-0752">Steroid biosynthesis</keyword>
<keyword evidence="8" id="KW-1185">Reference proteome</keyword>
<accession>A0ABR3J0F7</accession>
<evidence type="ECO:0000256" key="5">
    <source>
        <dbReference type="ARBA" id="ARBA00023098"/>
    </source>
</evidence>
<comment type="similarity">
    <text evidence="6">Belongs to the short-chain dehydrogenases/reductases (SDR) family. ERG27 subfamily.</text>
</comment>
<dbReference type="InterPro" id="IPR051593">
    <property type="entry name" value="Ergosterol_Biosynth_ERG27"/>
</dbReference>
<dbReference type="PANTHER" id="PTHR43647">
    <property type="entry name" value="DEHYDROGENASE"/>
    <property type="match status" value="1"/>
</dbReference>
<evidence type="ECO:0000256" key="1">
    <source>
        <dbReference type="ARBA" id="ARBA00022516"/>
    </source>
</evidence>